<proteinExistence type="predicted"/>
<evidence type="ECO:0000313" key="2">
    <source>
        <dbReference type="EMBL" id="KOB87751.1"/>
    </source>
</evidence>
<keyword evidence="1" id="KW-1133">Transmembrane helix</keyword>
<reference evidence="2" key="3">
    <citation type="submission" date="2006-09" db="EMBL/GenBank/DDBJ databases">
        <authorList>
            <person name="Kang X."/>
            <person name="Qin Z."/>
            <person name="Sun G."/>
            <person name="Chen Q."/>
            <person name="Shi J."/>
            <person name="Tian R."/>
            <person name="Jiang R."/>
        </authorList>
    </citation>
    <scope>NUCLEOTIDE SEQUENCE</scope>
    <source>
        <strain evidence="2">Dd2</strain>
    </source>
</reference>
<reference evidence="4" key="1">
    <citation type="submission" date="2006-09" db="EMBL/GenBank/DDBJ databases">
        <title>Annotation of Plasmodium falciparum Dd2.</title>
        <authorList>
            <consortium name="The Broad Institute Genome Sequencing Platform"/>
            <person name="Volkman S.K."/>
            <person name="Neafsey D.E."/>
            <person name="Dash A.P."/>
            <person name="Chitnis C.E."/>
            <person name="Hartl D.L."/>
            <person name="Young S.K."/>
            <person name="Zeng Q."/>
            <person name="Koehrsen M."/>
            <person name="Alvarado L."/>
            <person name="Berlin A."/>
            <person name="Borenstein D."/>
            <person name="Chapman S.B."/>
            <person name="Chen Z."/>
            <person name="Engels R."/>
            <person name="Freedman E."/>
            <person name="Gellesch M."/>
            <person name="Goldberg J."/>
            <person name="Griggs A."/>
            <person name="Gujja S."/>
            <person name="Heilman E.R."/>
            <person name="Heiman D.I."/>
            <person name="Howarth C."/>
            <person name="Jen D."/>
            <person name="Larson L."/>
            <person name="Mehta T."/>
            <person name="Neiman D."/>
            <person name="Park D."/>
            <person name="Pearson M."/>
            <person name="Roberts A."/>
            <person name="Saif S."/>
            <person name="Shea T."/>
            <person name="Shenoy N."/>
            <person name="Sisk P."/>
            <person name="Stolte C."/>
            <person name="Sykes S."/>
            <person name="Walk T."/>
            <person name="White J."/>
            <person name="Yandava C."/>
            <person name="Haas B."/>
            <person name="Henn M.R."/>
            <person name="Nusbaum C."/>
            <person name="Birren B."/>
        </authorList>
    </citation>
    <scope>NUCLEOTIDE SEQUENCE [LARGE SCALE GENOMIC DNA]</scope>
</reference>
<evidence type="ECO:0000256" key="1">
    <source>
        <dbReference type="SAM" id="Phobius"/>
    </source>
</evidence>
<dbReference type="AlphaFoldDB" id="A0A0L7M4I7"/>
<feature type="transmembrane region" description="Helical" evidence="1">
    <location>
        <begin position="20"/>
        <end position="39"/>
    </location>
</feature>
<dbReference type="EMBL" id="DS016664">
    <property type="protein sequence ID" value="KOB87751.1"/>
    <property type="molecule type" value="Genomic_DNA"/>
</dbReference>
<feature type="transmembrane region" description="Helical" evidence="1">
    <location>
        <begin position="46"/>
        <end position="68"/>
    </location>
</feature>
<organism evidence="2 4">
    <name type="scientific">Plasmodium falciparum (isolate Dd2)</name>
    <dbReference type="NCBI Taxonomy" id="57267"/>
    <lineage>
        <taxon>Eukaryota</taxon>
        <taxon>Sar</taxon>
        <taxon>Alveolata</taxon>
        <taxon>Apicomplexa</taxon>
        <taxon>Aconoidasida</taxon>
        <taxon>Haemosporida</taxon>
        <taxon>Plasmodiidae</taxon>
        <taxon>Plasmodium</taxon>
        <taxon>Plasmodium (Laverania)</taxon>
    </lineage>
</organism>
<reference evidence="4" key="2">
    <citation type="submission" date="2006-09" db="EMBL/GenBank/DDBJ databases">
        <title>The genome sequence of Plasmodium falciparum Dd2.</title>
        <authorList>
            <consortium name="The Broad Institute Genome Sequencing Platform"/>
            <person name="Birren B."/>
            <person name="Lander E."/>
            <person name="Galagan J."/>
            <person name="Nusbaum C."/>
            <person name="Devon K."/>
            <person name="Henn M."/>
            <person name="Jaffe D."/>
            <person name="Butler J."/>
            <person name="Alvarez P."/>
            <person name="Gnerre S."/>
            <person name="Grabherr M."/>
            <person name="Kleber M."/>
            <person name="Mauceli E."/>
            <person name="Brockman W."/>
            <person name="MacCallum I.A."/>
            <person name="Rounsley S."/>
            <person name="Young S."/>
            <person name="LaButti K."/>
            <person name="Pushparaj V."/>
            <person name="DeCaprio D."/>
            <person name="Crawford M."/>
            <person name="Koehrsen M."/>
            <person name="Engels R."/>
            <person name="Montgomery P."/>
            <person name="Pearson M."/>
            <person name="Howarth C."/>
            <person name="Larson L."/>
            <person name="Luoma S."/>
            <person name="White J."/>
            <person name="Kodira C."/>
            <person name="Zeng Q."/>
            <person name="O'Leary S."/>
            <person name="Yandava C."/>
            <person name="Alvarado L."/>
            <person name="Wirth D."/>
            <person name="Volkman S."/>
            <person name="Hartl D."/>
        </authorList>
    </citation>
    <scope>NUCLEOTIDE SEQUENCE [LARGE SCALE GENOMIC DNA]</scope>
</reference>
<sequence length="78" mass="9881">MTILFFHSKYLSIFFCDNYIYLIFRLHICLSFSSFIFFLNISRKLIYILYIYIYIYIYVYVLWCSYFYTFLNLPFIFQ</sequence>
<name>A0A0L7M4I7_PLAF4</name>
<dbReference type="KEGG" id="pfd:PFDG_04599"/>
<dbReference type="EMBL" id="DS016850">
    <property type="protein sequence ID" value="KOB88077.1"/>
    <property type="molecule type" value="Genomic_DNA"/>
</dbReference>
<keyword evidence="1" id="KW-0472">Membrane</keyword>
<dbReference type="Proteomes" id="UP000054282">
    <property type="component" value="Unassembled WGS sequence"/>
</dbReference>
<evidence type="ECO:0000313" key="4">
    <source>
        <dbReference type="Proteomes" id="UP000054282"/>
    </source>
</evidence>
<protein>
    <submittedName>
        <fullName evidence="2">Uncharacterized protein</fullName>
    </submittedName>
</protein>
<evidence type="ECO:0000313" key="3">
    <source>
        <dbReference type="EMBL" id="KOB88077.1"/>
    </source>
</evidence>
<dbReference type="KEGG" id="pfd:PFDG_03895"/>
<keyword evidence="1" id="KW-0812">Transmembrane</keyword>
<gene>
    <name evidence="2" type="ORF">PFDG_03895</name>
    <name evidence="3" type="ORF">PFDG_04599</name>
</gene>
<accession>A0A0L7M4I7</accession>